<dbReference type="SUPFAM" id="SSF51735">
    <property type="entry name" value="NAD(P)-binding Rossmann-fold domains"/>
    <property type="match status" value="1"/>
</dbReference>
<dbReference type="Gene3D" id="3.40.50.720">
    <property type="entry name" value="NAD(P)-binding Rossmann-like Domain"/>
    <property type="match status" value="1"/>
</dbReference>
<dbReference type="PRINTS" id="PR00081">
    <property type="entry name" value="GDHRDH"/>
</dbReference>
<evidence type="ECO:0000256" key="2">
    <source>
        <dbReference type="ARBA" id="ARBA00022857"/>
    </source>
</evidence>
<dbReference type="GO" id="GO:0016491">
    <property type="term" value="F:oxidoreductase activity"/>
    <property type="evidence" value="ECO:0007669"/>
    <property type="project" value="UniProtKB-KW"/>
</dbReference>
<evidence type="ECO:0000313" key="5">
    <source>
        <dbReference type="EMBL" id="WIX81982.1"/>
    </source>
</evidence>
<sequence>MITALVSGANKGLGREIARGLARRGATVLLGSRDLALGEKTAAELRAEGLAVTPVRLDVTSAADIDDVARHLETRHGKLDVLVNNAGARFSVEPAELTAEHLRRAYETNLFSVAAVTHRMLGLLRAAEAPHVVNVASTSASLALTTAEGSQFAAATDIIAYSSSKTALVMLTIRYASTFRADPAYAHFHVNAVTPGFIASDLNGHTGPRTAEQGARVVLDLVAQGAAAPTGTFLNEDGPVPW</sequence>
<dbReference type="InterPro" id="IPR036291">
    <property type="entry name" value="NAD(P)-bd_dom_sf"/>
</dbReference>
<name>A0A9Y2IKW0_9PSEU</name>
<dbReference type="Proteomes" id="UP001236014">
    <property type="component" value="Chromosome"/>
</dbReference>
<evidence type="ECO:0000313" key="6">
    <source>
        <dbReference type="Proteomes" id="UP001236014"/>
    </source>
</evidence>
<evidence type="ECO:0000256" key="3">
    <source>
        <dbReference type="ARBA" id="ARBA00023002"/>
    </source>
</evidence>
<dbReference type="Pfam" id="PF00106">
    <property type="entry name" value="adh_short"/>
    <property type="match status" value="1"/>
</dbReference>
<evidence type="ECO:0000256" key="4">
    <source>
        <dbReference type="RuleBase" id="RU000363"/>
    </source>
</evidence>
<dbReference type="KEGG" id="acab:QRX50_15065"/>
<proteinExistence type="inferred from homology"/>
<dbReference type="RefSeq" id="WP_285972563.1">
    <property type="nucleotide sequence ID" value="NZ_CP127294.1"/>
</dbReference>
<keyword evidence="2" id="KW-0521">NADP</keyword>
<accession>A0A9Y2IKW0</accession>
<dbReference type="EMBL" id="CP127294">
    <property type="protein sequence ID" value="WIX81982.1"/>
    <property type="molecule type" value="Genomic_DNA"/>
</dbReference>
<protein>
    <submittedName>
        <fullName evidence="5">SDR family NAD(P)-dependent oxidoreductase</fullName>
    </submittedName>
</protein>
<dbReference type="PRINTS" id="PR00080">
    <property type="entry name" value="SDRFAMILY"/>
</dbReference>
<dbReference type="PANTHER" id="PTHR43963:SF6">
    <property type="entry name" value="CHAIN DEHYDROGENASE FAMILY PROTEIN, PUTATIVE (AFU_ORTHOLOGUE AFUA_3G15350)-RELATED"/>
    <property type="match status" value="1"/>
</dbReference>
<dbReference type="InterPro" id="IPR002347">
    <property type="entry name" value="SDR_fam"/>
</dbReference>
<reference evidence="5 6" key="1">
    <citation type="submission" date="2023-06" db="EMBL/GenBank/DDBJ databases">
        <authorList>
            <person name="Oyuntsetseg B."/>
            <person name="Kim S.B."/>
        </authorList>
    </citation>
    <scope>NUCLEOTIDE SEQUENCE [LARGE SCALE GENOMIC DNA]</scope>
    <source>
        <strain evidence="5 6">2-15</strain>
    </source>
</reference>
<keyword evidence="6" id="KW-1185">Reference proteome</keyword>
<comment type="similarity">
    <text evidence="1 4">Belongs to the short-chain dehydrogenases/reductases (SDR) family.</text>
</comment>
<dbReference type="AlphaFoldDB" id="A0A9Y2IKW0"/>
<dbReference type="PANTHER" id="PTHR43963">
    <property type="entry name" value="CARBONYL REDUCTASE 1-RELATED"/>
    <property type="match status" value="1"/>
</dbReference>
<gene>
    <name evidence="5" type="ORF">QRX50_15065</name>
</gene>
<keyword evidence="3" id="KW-0560">Oxidoreductase</keyword>
<organism evidence="5 6">
    <name type="scientific">Amycolatopsis carbonis</name>
    <dbReference type="NCBI Taxonomy" id="715471"/>
    <lineage>
        <taxon>Bacteria</taxon>
        <taxon>Bacillati</taxon>
        <taxon>Actinomycetota</taxon>
        <taxon>Actinomycetes</taxon>
        <taxon>Pseudonocardiales</taxon>
        <taxon>Pseudonocardiaceae</taxon>
        <taxon>Amycolatopsis</taxon>
    </lineage>
</organism>
<evidence type="ECO:0000256" key="1">
    <source>
        <dbReference type="ARBA" id="ARBA00006484"/>
    </source>
</evidence>